<dbReference type="Proteomes" id="UP000827721">
    <property type="component" value="Unassembled WGS sequence"/>
</dbReference>
<keyword evidence="1" id="KW-0812">Transmembrane</keyword>
<comment type="caution">
    <text evidence="2">The sequence shown here is derived from an EMBL/GenBank/DDBJ whole genome shotgun (WGS) entry which is preliminary data.</text>
</comment>
<sequence length="201" mass="22186">MCERLLSLESLEVSGCVSLQEIFDLQGIIFKEGNSIAAATQSRELSFSNLQNLTIFVCPSLKNLFAVANEGVSAQQVPARFCFSKLTSLKLDILPELRNFCPGRHIVKCPVLKTLDLSGCATDDECQMQQYLLLEENVHISTSDHGASSSHHVKYGREVLLLVTMCSVCALAFIHMMFAAFEVLQHSLSSTSMTRSMVVFS</sequence>
<dbReference type="SUPFAM" id="SSF52047">
    <property type="entry name" value="RNI-like"/>
    <property type="match status" value="1"/>
</dbReference>
<organism evidence="2 3">
    <name type="scientific">Xanthoceras sorbifolium</name>
    <dbReference type="NCBI Taxonomy" id="99658"/>
    <lineage>
        <taxon>Eukaryota</taxon>
        <taxon>Viridiplantae</taxon>
        <taxon>Streptophyta</taxon>
        <taxon>Embryophyta</taxon>
        <taxon>Tracheophyta</taxon>
        <taxon>Spermatophyta</taxon>
        <taxon>Magnoliopsida</taxon>
        <taxon>eudicotyledons</taxon>
        <taxon>Gunneridae</taxon>
        <taxon>Pentapetalae</taxon>
        <taxon>rosids</taxon>
        <taxon>malvids</taxon>
        <taxon>Sapindales</taxon>
        <taxon>Sapindaceae</taxon>
        <taxon>Xanthoceroideae</taxon>
        <taxon>Xanthoceras</taxon>
    </lineage>
</organism>
<evidence type="ECO:0000313" key="3">
    <source>
        <dbReference type="Proteomes" id="UP000827721"/>
    </source>
</evidence>
<keyword evidence="1" id="KW-1133">Transmembrane helix</keyword>
<reference evidence="2 3" key="1">
    <citation type="submission" date="2021-02" db="EMBL/GenBank/DDBJ databases">
        <title>Plant Genome Project.</title>
        <authorList>
            <person name="Zhang R.-G."/>
        </authorList>
    </citation>
    <scope>NUCLEOTIDE SEQUENCE [LARGE SCALE GENOMIC DNA]</scope>
    <source>
        <tissue evidence="2">Leaves</tissue>
    </source>
</reference>
<dbReference type="Gene3D" id="3.80.10.10">
    <property type="entry name" value="Ribonuclease Inhibitor"/>
    <property type="match status" value="1"/>
</dbReference>
<proteinExistence type="predicted"/>
<feature type="transmembrane region" description="Helical" evidence="1">
    <location>
        <begin position="159"/>
        <end position="181"/>
    </location>
</feature>
<name>A0ABQ8ID42_9ROSI</name>
<gene>
    <name evidence="2" type="ORF">JRO89_XS03G0316500</name>
</gene>
<dbReference type="EMBL" id="JAFEMO010000003">
    <property type="protein sequence ID" value="KAH7574582.1"/>
    <property type="molecule type" value="Genomic_DNA"/>
</dbReference>
<protein>
    <submittedName>
        <fullName evidence="2">Uncharacterized protein</fullName>
    </submittedName>
</protein>
<dbReference type="InterPro" id="IPR032675">
    <property type="entry name" value="LRR_dom_sf"/>
</dbReference>
<keyword evidence="1" id="KW-0472">Membrane</keyword>
<keyword evidence="3" id="KW-1185">Reference proteome</keyword>
<evidence type="ECO:0000256" key="1">
    <source>
        <dbReference type="SAM" id="Phobius"/>
    </source>
</evidence>
<accession>A0ABQ8ID42</accession>
<evidence type="ECO:0000313" key="2">
    <source>
        <dbReference type="EMBL" id="KAH7574582.1"/>
    </source>
</evidence>